<feature type="region of interest" description="Disordered" evidence="1">
    <location>
        <begin position="1"/>
        <end position="108"/>
    </location>
</feature>
<keyword evidence="3" id="KW-1185">Reference proteome</keyword>
<protein>
    <recommendedName>
        <fullName evidence="4">Proline-rich nuclear receptor coactivator 2</fullName>
    </recommendedName>
</protein>
<reference evidence="2 3" key="1">
    <citation type="submission" date="2024-07" db="EMBL/GenBank/DDBJ databases">
        <title>Chromosome-level genome assembly of the water stick insect Ranatra chinensis (Heteroptera: Nepidae).</title>
        <authorList>
            <person name="Liu X."/>
        </authorList>
    </citation>
    <scope>NUCLEOTIDE SEQUENCE [LARGE SCALE GENOMIC DNA]</scope>
    <source>
        <strain evidence="2">Cailab_2021Rc</strain>
        <tissue evidence="2">Muscle</tissue>
    </source>
</reference>
<evidence type="ECO:0000313" key="3">
    <source>
        <dbReference type="Proteomes" id="UP001558652"/>
    </source>
</evidence>
<dbReference type="AlphaFoldDB" id="A0ABD0Y5K8"/>
<feature type="compositionally biased region" description="Polar residues" evidence="1">
    <location>
        <begin position="46"/>
        <end position="76"/>
    </location>
</feature>
<accession>A0ABD0Y5K8</accession>
<dbReference type="Proteomes" id="UP001558652">
    <property type="component" value="Unassembled WGS sequence"/>
</dbReference>
<proteinExistence type="predicted"/>
<evidence type="ECO:0000256" key="1">
    <source>
        <dbReference type="SAM" id="MobiDB-lite"/>
    </source>
</evidence>
<comment type="caution">
    <text evidence="2">The sequence shown here is derived from an EMBL/GenBank/DDBJ whole genome shotgun (WGS) entry which is preliminary data.</text>
</comment>
<evidence type="ECO:0000313" key="2">
    <source>
        <dbReference type="EMBL" id="KAL1122670.1"/>
    </source>
</evidence>
<evidence type="ECO:0008006" key="4">
    <source>
        <dbReference type="Google" id="ProtNLM"/>
    </source>
</evidence>
<feature type="compositionally biased region" description="Polar residues" evidence="1">
    <location>
        <begin position="13"/>
        <end position="24"/>
    </location>
</feature>
<organism evidence="2 3">
    <name type="scientific">Ranatra chinensis</name>
    <dbReference type="NCBI Taxonomy" id="642074"/>
    <lineage>
        <taxon>Eukaryota</taxon>
        <taxon>Metazoa</taxon>
        <taxon>Ecdysozoa</taxon>
        <taxon>Arthropoda</taxon>
        <taxon>Hexapoda</taxon>
        <taxon>Insecta</taxon>
        <taxon>Pterygota</taxon>
        <taxon>Neoptera</taxon>
        <taxon>Paraneoptera</taxon>
        <taxon>Hemiptera</taxon>
        <taxon>Heteroptera</taxon>
        <taxon>Panheteroptera</taxon>
        <taxon>Nepomorpha</taxon>
        <taxon>Nepidae</taxon>
        <taxon>Ranatrinae</taxon>
        <taxon>Ranatra</taxon>
    </lineage>
</organism>
<gene>
    <name evidence="2" type="ORF">AAG570_002997</name>
</gene>
<sequence length="150" mass="16619">MAIQGQETGDIFYQNNKQLASPTRSKIRGVKYHNSIVPRGKYQPMESFNESNSVRSGNQGNVTPTRGSPQGKNRVSPSKDRSPRLSPTHTDYYAGFSESPSPTALPKPPSHWMVPFRLSTCKGYAFESGIKSQDLSCDFNAFKMLVKAEA</sequence>
<name>A0ABD0Y5K8_9HEMI</name>
<dbReference type="EMBL" id="JBFDAA010000013">
    <property type="protein sequence ID" value="KAL1122670.1"/>
    <property type="molecule type" value="Genomic_DNA"/>
</dbReference>